<keyword evidence="8" id="KW-0067">ATP-binding</keyword>
<evidence type="ECO:0000256" key="5">
    <source>
        <dbReference type="ARBA" id="ARBA00022694"/>
    </source>
</evidence>
<name>S4Y857_SORCE</name>
<dbReference type="HOGENOM" id="CLU_087829_3_3_7"/>
<dbReference type="NCBIfam" id="TIGR00150">
    <property type="entry name" value="T6A_YjeE"/>
    <property type="match status" value="1"/>
</dbReference>
<dbReference type="KEGG" id="scu:SCE1572_48430"/>
<keyword evidence="4" id="KW-0963">Cytoplasm</keyword>
<dbReference type="eggNOG" id="COG0802">
    <property type="taxonomic scope" value="Bacteria"/>
</dbReference>
<accession>S4Y857</accession>
<sequence>MRVELPSRRSTIRLARALADRLAGGDLVVLAGDLGAGKTFFARALCRALGVPPELPITSPTFTLVHEHEGRVPIAHADAYRLGGASPAEGAPGGAAAELAQLGLRERRAEGALVVVEWGEPFVEALGGDALLIHLIAPEDAAAPGRAAEIRATGARSGEVLAALEAALRGGSGAARGSGPGAA</sequence>
<protein>
    <recommendedName>
        <fullName evidence="3">tRNA threonylcarbamoyladenosine biosynthesis protein TsaE</fullName>
    </recommendedName>
    <alternativeName>
        <fullName evidence="10">t(6)A37 threonylcarbamoyladenosine biosynthesis protein TsaE</fullName>
    </alternativeName>
</protein>
<comment type="subcellular location">
    <subcellularLocation>
        <location evidence="1">Cytoplasm</location>
    </subcellularLocation>
</comment>
<dbReference type="GO" id="GO:0005737">
    <property type="term" value="C:cytoplasm"/>
    <property type="evidence" value="ECO:0007669"/>
    <property type="project" value="UniProtKB-SubCell"/>
</dbReference>
<evidence type="ECO:0000256" key="9">
    <source>
        <dbReference type="ARBA" id="ARBA00022842"/>
    </source>
</evidence>
<dbReference type="RefSeq" id="WP_020741519.1">
    <property type="nucleotide sequence ID" value="NC_021658.1"/>
</dbReference>
<evidence type="ECO:0000256" key="1">
    <source>
        <dbReference type="ARBA" id="ARBA00004496"/>
    </source>
</evidence>
<dbReference type="GO" id="GO:0046872">
    <property type="term" value="F:metal ion binding"/>
    <property type="evidence" value="ECO:0007669"/>
    <property type="project" value="UniProtKB-KW"/>
</dbReference>
<dbReference type="AlphaFoldDB" id="S4Y857"/>
<dbReference type="InterPro" id="IPR027417">
    <property type="entry name" value="P-loop_NTPase"/>
</dbReference>
<evidence type="ECO:0000256" key="2">
    <source>
        <dbReference type="ARBA" id="ARBA00007599"/>
    </source>
</evidence>
<dbReference type="PANTHER" id="PTHR33540">
    <property type="entry name" value="TRNA THREONYLCARBAMOYLADENOSINE BIOSYNTHESIS PROTEIN TSAE"/>
    <property type="match status" value="1"/>
</dbReference>
<gene>
    <name evidence="11" type="ORF">SCE1572_48430</name>
</gene>
<keyword evidence="6" id="KW-0479">Metal-binding</keyword>
<dbReference type="InterPro" id="IPR003442">
    <property type="entry name" value="T6A_TsaE"/>
</dbReference>
<comment type="similarity">
    <text evidence="2">Belongs to the TsaE family.</text>
</comment>
<reference evidence="11 12" key="1">
    <citation type="journal article" date="2013" name="Sci. Rep.">
        <title>Extraordinary expansion of a Sorangium cellulosum genome from an alkaline milieu.</title>
        <authorList>
            <person name="Han K."/>
            <person name="Li Z.F."/>
            <person name="Peng R."/>
            <person name="Zhu L.P."/>
            <person name="Zhou T."/>
            <person name="Wang L.G."/>
            <person name="Li S.G."/>
            <person name="Zhang X.B."/>
            <person name="Hu W."/>
            <person name="Wu Z.H."/>
            <person name="Qin N."/>
            <person name="Li Y.Z."/>
        </authorList>
    </citation>
    <scope>NUCLEOTIDE SEQUENCE [LARGE SCALE GENOMIC DNA]</scope>
    <source>
        <strain evidence="11 12">So0157-2</strain>
    </source>
</reference>
<keyword evidence="9" id="KW-0460">Magnesium</keyword>
<keyword evidence="7" id="KW-0547">Nucleotide-binding</keyword>
<dbReference type="EMBL" id="CP003969">
    <property type="protein sequence ID" value="AGP41642.1"/>
    <property type="molecule type" value="Genomic_DNA"/>
</dbReference>
<dbReference type="PANTHER" id="PTHR33540:SF2">
    <property type="entry name" value="TRNA THREONYLCARBAMOYLADENOSINE BIOSYNTHESIS PROTEIN TSAE"/>
    <property type="match status" value="1"/>
</dbReference>
<evidence type="ECO:0000256" key="8">
    <source>
        <dbReference type="ARBA" id="ARBA00022840"/>
    </source>
</evidence>
<organism evidence="11 12">
    <name type="scientific">Sorangium cellulosum So0157-2</name>
    <dbReference type="NCBI Taxonomy" id="1254432"/>
    <lineage>
        <taxon>Bacteria</taxon>
        <taxon>Pseudomonadati</taxon>
        <taxon>Myxococcota</taxon>
        <taxon>Polyangia</taxon>
        <taxon>Polyangiales</taxon>
        <taxon>Polyangiaceae</taxon>
        <taxon>Sorangium</taxon>
    </lineage>
</organism>
<evidence type="ECO:0000313" key="12">
    <source>
        <dbReference type="Proteomes" id="UP000014803"/>
    </source>
</evidence>
<dbReference type="Gene3D" id="3.40.50.300">
    <property type="entry name" value="P-loop containing nucleotide triphosphate hydrolases"/>
    <property type="match status" value="1"/>
</dbReference>
<dbReference type="SUPFAM" id="SSF52540">
    <property type="entry name" value="P-loop containing nucleoside triphosphate hydrolases"/>
    <property type="match status" value="1"/>
</dbReference>
<keyword evidence="5" id="KW-0819">tRNA processing</keyword>
<evidence type="ECO:0000256" key="4">
    <source>
        <dbReference type="ARBA" id="ARBA00022490"/>
    </source>
</evidence>
<evidence type="ECO:0000256" key="6">
    <source>
        <dbReference type="ARBA" id="ARBA00022723"/>
    </source>
</evidence>
<dbReference type="STRING" id="1254432.SCE1572_48430"/>
<dbReference type="GO" id="GO:0005524">
    <property type="term" value="F:ATP binding"/>
    <property type="evidence" value="ECO:0007669"/>
    <property type="project" value="UniProtKB-KW"/>
</dbReference>
<dbReference type="OrthoDB" id="9799110at2"/>
<proteinExistence type="inferred from homology"/>
<evidence type="ECO:0000256" key="10">
    <source>
        <dbReference type="ARBA" id="ARBA00032441"/>
    </source>
</evidence>
<evidence type="ECO:0000256" key="3">
    <source>
        <dbReference type="ARBA" id="ARBA00019010"/>
    </source>
</evidence>
<dbReference type="PATRIC" id="fig|1254432.3.peg.10923"/>
<dbReference type="Pfam" id="PF02367">
    <property type="entry name" value="TsaE"/>
    <property type="match status" value="1"/>
</dbReference>
<dbReference type="Proteomes" id="UP000014803">
    <property type="component" value="Chromosome"/>
</dbReference>
<dbReference type="GO" id="GO:0002949">
    <property type="term" value="P:tRNA threonylcarbamoyladenosine modification"/>
    <property type="evidence" value="ECO:0007669"/>
    <property type="project" value="InterPro"/>
</dbReference>
<evidence type="ECO:0000313" key="11">
    <source>
        <dbReference type="EMBL" id="AGP41642.1"/>
    </source>
</evidence>
<evidence type="ECO:0000256" key="7">
    <source>
        <dbReference type="ARBA" id="ARBA00022741"/>
    </source>
</evidence>